<protein>
    <submittedName>
        <fullName evidence="1">Uncharacterized protein</fullName>
    </submittedName>
</protein>
<dbReference type="AlphaFoldDB" id="G4NW04"/>
<dbReference type="KEGG" id="bst:GYO_2538"/>
<dbReference type="EMBL" id="CP002905">
    <property type="protein sequence ID" value="AEP87156.1"/>
    <property type="molecule type" value="Genomic_DNA"/>
</dbReference>
<accession>G4NW04</accession>
<organism evidence="1 2">
    <name type="scientific">Bacillus spizizenii (strain DSM 15029 / JCM 12233 / NBRC 101239 / NRRL B-23049 / TU-B-10)</name>
    <name type="common">Bacillus subtilis subsp. spizizenii</name>
    <dbReference type="NCBI Taxonomy" id="1052585"/>
    <lineage>
        <taxon>Bacteria</taxon>
        <taxon>Bacillati</taxon>
        <taxon>Bacillota</taxon>
        <taxon>Bacilli</taxon>
        <taxon>Bacillales</taxon>
        <taxon>Bacillaceae</taxon>
        <taxon>Bacillus</taxon>
    </lineage>
</organism>
<evidence type="ECO:0000313" key="2">
    <source>
        <dbReference type="Proteomes" id="UP000002651"/>
    </source>
</evidence>
<evidence type="ECO:0000313" key="1">
    <source>
        <dbReference type="EMBL" id="AEP87156.1"/>
    </source>
</evidence>
<dbReference type="STRING" id="1052585.GYO_2538"/>
<proteinExistence type="predicted"/>
<gene>
    <name evidence="1" type="ordered locus">GYO_2538</name>
</gene>
<reference evidence="1 2" key="1">
    <citation type="journal article" date="2012" name="J. Bacteriol.">
        <title>Whole-genome sequences of Bacillus subtilis and close relatives.</title>
        <authorList>
            <person name="Earl A.M."/>
            <person name="Eppinger M."/>
            <person name="Fricke W.F."/>
            <person name="Rosovitz M.J."/>
            <person name="Rasko D.A."/>
            <person name="Daugherty S."/>
            <person name="Losick R."/>
            <person name="Kolter R."/>
            <person name="Ravel J."/>
        </authorList>
    </citation>
    <scope>NUCLEOTIDE SEQUENCE [LARGE SCALE GENOMIC DNA]</scope>
    <source>
        <strain evidence="2">DSM 15029 / JCM 12233 / NBRC 101239 / NRRL B-23049 / TU-B-10</strain>
    </source>
</reference>
<dbReference type="Proteomes" id="UP000002651">
    <property type="component" value="Chromosome"/>
</dbReference>
<keyword evidence="2" id="KW-1185">Reference proteome</keyword>
<name>G4NW04_BACS4</name>
<dbReference type="HOGENOM" id="CLU_211338_0_0_9"/>
<sequence length="55" mass="6174">MINLRGRVKFPTGGDEPIALSPRAVFTAGFGEIPEPTVQSGWEKMEVHKRFEIVF</sequence>